<evidence type="ECO:0000256" key="1">
    <source>
        <dbReference type="SAM" id="MobiDB-lite"/>
    </source>
</evidence>
<feature type="region of interest" description="Disordered" evidence="1">
    <location>
        <begin position="385"/>
        <end position="409"/>
    </location>
</feature>
<proteinExistence type="predicted"/>
<dbReference type="InterPro" id="IPR051448">
    <property type="entry name" value="CdaR-like_regulators"/>
</dbReference>
<evidence type="ECO:0000313" key="5">
    <source>
        <dbReference type="Proteomes" id="UP000655751"/>
    </source>
</evidence>
<dbReference type="AlphaFoldDB" id="A0A931IEP0"/>
<comment type="caution">
    <text evidence="4">The sequence shown here is derived from an EMBL/GenBank/DDBJ whole genome shotgun (WGS) entry which is preliminary data.</text>
</comment>
<dbReference type="PANTHER" id="PTHR33744">
    <property type="entry name" value="CARBOHYDRATE DIACID REGULATOR"/>
    <property type="match status" value="1"/>
</dbReference>
<dbReference type="InterPro" id="IPR025736">
    <property type="entry name" value="PucR_C-HTH_dom"/>
</dbReference>
<dbReference type="Pfam" id="PF14361">
    <property type="entry name" value="RsbRD_N"/>
    <property type="match status" value="1"/>
</dbReference>
<reference evidence="4" key="1">
    <citation type="submission" date="2020-11" db="EMBL/GenBank/DDBJ databases">
        <title>Nocardia NEAU-351.nov., a novel actinomycete isolated from the cow dung.</title>
        <authorList>
            <person name="Zhang X."/>
        </authorList>
    </citation>
    <scope>NUCLEOTIDE SEQUENCE</scope>
    <source>
        <strain evidence="4">NEAU-351</strain>
    </source>
</reference>
<dbReference type="Proteomes" id="UP000655751">
    <property type="component" value="Unassembled WGS sequence"/>
</dbReference>
<gene>
    <name evidence="4" type="ORF">IT779_26590</name>
</gene>
<name>A0A931IEP0_9NOCA</name>
<dbReference type="RefSeq" id="WP_196152151.1">
    <property type="nucleotide sequence ID" value="NZ_JADMLG010000012.1"/>
</dbReference>
<evidence type="ECO:0000259" key="2">
    <source>
        <dbReference type="Pfam" id="PF13556"/>
    </source>
</evidence>
<evidence type="ECO:0000259" key="3">
    <source>
        <dbReference type="Pfam" id="PF14361"/>
    </source>
</evidence>
<dbReference type="InterPro" id="IPR025751">
    <property type="entry name" value="RsbRD_N_dom"/>
</dbReference>
<organism evidence="4 5">
    <name type="scientific">Nocardia bovistercoris</name>
    <dbReference type="NCBI Taxonomy" id="2785916"/>
    <lineage>
        <taxon>Bacteria</taxon>
        <taxon>Bacillati</taxon>
        <taxon>Actinomycetota</taxon>
        <taxon>Actinomycetes</taxon>
        <taxon>Mycobacteriales</taxon>
        <taxon>Nocardiaceae</taxon>
        <taxon>Nocardia</taxon>
    </lineage>
</organism>
<protein>
    <submittedName>
        <fullName evidence="4">Helix-turn-helix domain-containing protein</fullName>
    </submittedName>
</protein>
<sequence>MARSESPRCARAVGRGGIGSVEHNSLALPSSDGEERATLAALTRYCLELPEDGLRDRRAPARLAHLDYIATRCARASVPLDSSVHAVHSAFGSKWDRMLRSPSAPPPTVDVGAVFAHTTDLLRAVITAVTLAYIRAERDAIAATRQRPEAVAVALLSGGATAAAVREHGYRLASRYVILAVHIAAGSDASATTGDAVTTGADRVRRIRTELARRCDRHHMALLSAIGGTILLPGNRVGDLDQLVGNLTSAADADLTVCALAADTRDIPEAAEEAHRLLDMVTRIGYPRGLYRYEHMPMEVQLSRPGPGRDSLVAMLSPLRDHGDLMDFLHAHMITGLDRHGLSERFGIHPNTVDNRFKRIARLTGLDPASGDGAWKLRSALIADTYRPPDSPRPALPPAESLSAGRRGD</sequence>
<dbReference type="PANTHER" id="PTHR33744:SF7">
    <property type="entry name" value="PUCR FAMILY TRANSCRIPTIONAL REGULATOR"/>
    <property type="match status" value="1"/>
</dbReference>
<evidence type="ECO:0000313" key="4">
    <source>
        <dbReference type="EMBL" id="MBH0779846.1"/>
    </source>
</evidence>
<accession>A0A931IEP0</accession>
<dbReference type="Gene3D" id="1.10.10.2840">
    <property type="entry name" value="PucR C-terminal helix-turn-helix domain"/>
    <property type="match status" value="1"/>
</dbReference>
<keyword evidence="5" id="KW-1185">Reference proteome</keyword>
<dbReference type="InterPro" id="IPR042070">
    <property type="entry name" value="PucR_C-HTH_sf"/>
</dbReference>
<dbReference type="EMBL" id="JADMLG010000012">
    <property type="protein sequence ID" value="MBH0779846.1"/>
    <property type="molecule type" value="Genomic_DNA"/>
</dbReference>
<dbReference type="Pfam" id="PF13556">
    <property type="entry name" value="HTH_30"/>
    <property type="match status" value="1"/>
</dbReference>
<feature type="domain" description="RsbT co-antagonist protein RsbRD N-terminal" evidence="3">
    <location>
        <begin position="30"/>
        <end position="147"/>
    </location>
</feature>
<feature type="domain" description="PucR C-terminal helix-turn-helix" evidence="2">
    <location>
        <begin position="325"/>
        <end position="382"/>
    </location>
</feature>